<evidence type="ECO:0000313" key="2">
    <source>
        <dbReference type="Proteomes" id="UP000240259"/>
    </source>
</evidence>
<dbReference type="RefSeq" id="WP_146172643.1">
    <property type="nucleotide sequence ID" value="NZ_PZJX01000083.1"/>
</dbReference>
<dbReference type="AlphaFoldDB" id="A0A2T4IKR5"/>
<evidence type="ECO:0000313" key="1">
    <source>
        <dbReference type="EMBL" id="PTE06219.1"/>
    </source>
</evidence>
<dbReference type="EMBL" id="PZJX01000083">
    <property type="protein sequence ID" value="PTE06219.1"/>
    <property type="molecule type" value="Genomic_DNA"/>
</dbReference>
<sequence length="125" mass="14258">MTDYLVTYDFKDGASKQWEEFVDCAEAEGLLYVFHGTSKLFRLTNTTLWGVFSDIDAATAAFDKALSVAEKAVGRKIVLEKRFIAAIPTWSIRSDKNKAPESRWTKSTKFETCRAHQKNDPFFAY</sequence>
<dbReference type="Proteomes" id="UP000240259">
    <property type="component" value="Unassembled WGS sequence"/>
</dbReference>
<name>A0A2T4IKR5_9HYPH</name>
<keyword evidence="2" id="KW-1185">Reference proteome</keyword>
<gene>
    <name evidence="1" type="ORF">C9427_32995</name>
</gene>
<protein>
    <submittedName>
        <fullName evidence="1">Uncharacterized protein</fullName>
    </submittedName>
</protein>
<accession>A0A2T4IKR5</accession>
<organism evidence="1 2">
    <name type="scientific">Mesorhizobium helmanticense</name>
    <dbReference type="NCBI Taxonomy" id="1776423"/>
    <lineage>
        <taxon>Bacteria</taxon>
        <taxon>Pseudomonadati</taxon>
        <taxon>Pseudomonadota</taxon>
        <taxon>Alphaproteobacteria</taxon>
        <taxon>Hyphomicrobiales</taxon>
        <taxon>Phyllobacteriaceae</taxon>
        <taxon>Mesorhizobium</taxon>
    </lineage>
</organism>
<proteinExistence type="predicted"/>
<dbReference type="OrthoDB" id="8373540at2"/>
<comment type="caution">
    <text evidence="1">The sequence shown here is derived from an EMBL/GenBank/DDBJ whole genome shotgun (WGS) entry which is preliminary data.</text>
</comment>
<reference evidence="1 2" key="1">
    <citation type="submission" date="2018-03" db="EMBL/GenBank/DDBJ databases">
        <title>Genome sequence of the symbiotic type strain Mesorhizobium helmanticense CSLC115NT isolated from Lotus corniculatus nodules.</title>
        <authorList>
            <person name="Sannazzaro A.I."/>
            <person name="Torres Tejerizo G.A."/>
            <person name="Dip D."/>
            <person name="Caballero M."/>
            <person name="Pistorio M."/>
            <person name="Estrella M.J."/>
        </authorList>
    </citation>
    <scope>NUCLEOTIDE SEQUENCE [LARGE SCALE GENOMIC DNA]</scope>
    <source>
        <strain evidence="1 2">CSLC115N</strain>
    </source>
</reference>